<dbReference type="AlphaFoldDB" id="A0AAN6NJG4"/>
<proteinExistence type="predicted"/>
<evidence type="ECO:0000313" key="3">
    <source>
        <dbReference type="Proteomes" id="UP001303473"/>
    </source>
</evidence>
<keyword evidence="3" id="KW-1185">Reference proteome</keyword>
<name>A0AAN6NJG4_9PEZI</name>
<dbReference type="EMBL" id="MU853752">
    <property type="protein sequence ID" value="KAK3946244.1"/>
    <property type="molecule type" value="Genomic_DNA"/>
</dbReference>
<organism evidence="2 3">
    <name type="scientific">Diplogelasinospora grovesii</name>
    <dbReference type="NCBI Taxonomy" id="303347"/>
    <lineage>
        <taxon>Eukaryota</taxon>
        <taxon>Fungi</taxon>
        <taxon>Dikarya</taxon>
        <taxon>Ascomycota</taxon>
        <taxon>Pezizomycotina</taxon>
        <taxon>Sordariomycetes</taxon>
        <taxon>Sordariomycetidae</taxon>
        <taxon>Sordariales</taxon>
        <taxon>Diplogelasinosporaceae</taxon>
        <taxon>Diplogelasinospora</taxon>
    </lineage>
</organism>
<feature type="chain" id="PRO_5042934641" description="Cyanovirin-N domain-containing protein" evidence="1">
    <location>
        <begin position="19"/>
        <end position="147"/>
    </location>
</feature>
<evidence type="ECO:0000256" key="1">
    <source>
        <dbReference type="SAM" id="SignalP"/>
    </source>
</evidence>
<keyword evidence="1" id="KW-0732">Signal</keyword>
<reference evidence="3" key="1">
    <citation type="journal article" date="2023" name="Mol. Phylogenet. Evol.">
        <title>Genome-scale phylogeny and comparative genomics of the fungal order Sordariales.</title>
        <authorList>
            <person name="Hensen N."/>
            <person name="Bonometti L."/>
            <person name="Westerberg I."/>
            <person name="Brannstrom I.O."/>
            <person name="Guillou S."/>
            <person name="Cros-Aarteil S."/>
            <person name="Calhoun S."/>
            <person name="Haridas S."/>
            <person name="Kuo A."/>
            <person name="Mondo S."/>
            <person name="Pangilinan J."/>
            <person name="Riley R."/>
            <person name="LaButti K."/>
            <person name="Andreopoulos B."/>
            <person name="Lipzen A."/>
            <person name="Chen C."/>
            <person name="Yan M."/>
            <person name="Daum C."/>
            <person name="Ng V."/>
            <person name="Clum A."/>
            <person name="Steindorff A."/>
            <person name="Ohm R.A."/>
            <person name="Martin F."/>
            <person name="Silar P."/>
            <person name="Natvig D.O."/>
            <person name="Lalanne C."/>
            <person name="Gautier V."/>
            <person name="Ament-Velasquez S.L."/>
            <person name="Kruys A."/>
            <person name="Hutchinson M.I."/>
            <person name="Powell A.J."/>
            <person name="Barry K."/>
            <person name="Miller A.N."/>
            <person name="Grigoriev I.V."/>
            <person name="Debuchy R."/>
            <person name="Gladieux P."/>
            <person name="Hiltunen Thoren M."/>
            <person name="Johannesson H."/>
        </authorList>
    </citation>
    <scope>NUCLEOTIDE SEQUENCE [LARGE SCALE GENOMIC DNA]</scope>
    <source>
        <strain evidence="3">CBS 340.73</strain>
    </source>
</reference>
<comment type="caution">
    <text evidence="2">The sequence shown here is derived from an EMBL/GenBank/DDBJ whole genome shotgun (WGS) entry which is preliminary data.</text>
</comment>
<dbReference type="Proteomes" id="UP001303473">
    <property type="component" value="Unassembled WGS sequence"/>
</dbReference>
<evidence type="ECO:0000313" key="2">
    <source>
        <dbReference type="EMBL" id="KAK3946244.1"/>
    </source>
</evidence>
<evidence type="ECO:0008006" key="4">
    <source>
        <dbReference type="Google" id="ProtNLM"/>
    </source>
</evidence>
<sequence>MRSTRRLVDGYWLRMASAVCCMCLFCQNSPDKLLQSRMFYCVIGGRQGSNRGCGVSIRGGCCVDLVCQQTHTHLQTGLITFTISRVSGADMSASMCGGKDSHPVTGVLVQCNKRTGDTVRCELNGRLEVSRNRLQVRKSTRYVGPCL</sequence>
<gene>
    <name evidence="2" type="ORF">QBC46DRAFT_369282</name>
</gene>
<feature type="signal peptide" evidence="1">
    <location>
        <begin position="1"/>
        <end position="18"/>
    </location>
</feature>
<accession>A0AAN6NJG4</accession>
<protein>
    <recommendedName>
        <fullName evidence="4">Cyanovirin-N domain-containing protein</fullName>
    </recommendedName>
</protein>